<gene>
    <name evidence="4" type="ORF">AB0I48_27850</name>
</gene>
<feature type="transmembrane region" description="Helical" evidence="2">
    <location>
        <begin position="233"/>
        <end position="258"/>
    </location>
</feature>
<evidence type="ECO:0000259" key="3">
    <source>
        <dbReference type="Pfam" id="PF08378"/>
    </source>
</evidence>
<sequence length="293" mass="30932">MLVKVRQGAELSGAEKEFVDCLKSFPITCLAAVDLHVGENGTRRIDAVLFTPRGITVVAVKGFQRRQGGIFTIVDGAWKISEAPIELDDPSGTGPSDQLEQAVYAVRKKLERALLDPGHVCGVVALVPPRGVVVRPARTNLRPGLDVVVANVPDATELRIYIEGFSAAARDWTADRVGAAVRALGTENGPSRAELIADGFAANAPSVRATALPHTRPPKPRPAPRRSSAPQSVGAWVIVAVAVVGVLAVLGVVVSAWVHDTEGPESAVEQTSTVEPSPPARTPRNCMPFQADC</sequence>
<keyword evidence="2" id="KW-1133">Transmembrane helix</keyword>
<evidence type="ECO:0000313" key="5">
    <source>
        <dbReference type="Proteomes" id="UP001551695"/>
    </source>
</evidence>
<feature type="region of interest" description="Disordered" evidence="1">
    <location>
        <begin position="210"/>
        <end position="229"/>
    </location>
</feature>
<evidence type="ECO:0000313" key="4">
    <source>
        <dbReference type="EMBL" id="MEV0711385.1"/>
    </source>
</evidence>
<dbReference type="InterPro" id="IPR011528">
    <property type="entry name" value="NERD"/>
</dbReference>
<accession>A0ABV3G155</accession>
<dbReference type="Pfam" id="PF08378">
    <property type="entry name" value="NERD"/>
    <property type="match status" value="1"/>
</dbReference>
<proteinExistence type="predicted"/>
<evidence type="ECO:0000256" key="1">
    <source>
        <dbReference type="SAM" id="MobiDB-lite"/>
    </source>
</evidence>
<evidence type="ECO:0000256" key="2">
    <source>
        <dbReference type="SAM" id="Phobius"/>
    </source>
</evidence>
<keyword evidence="2" id="KW-0472">Membrane</keyword>
<dbReference type="RefSeq" id="WP_357787736.1">
    <property type="nucleotide sequence ID" value="NZ_JBFAKC010000015.1"/>
</dbReference>
<dbReference type="EMBL" id="JBFAKC010000015">
    <property type="protein sequence ID" value="MEV0711385.1"/>
    <property type="molecule type" value="Genomic_DNA"/>
</dbReference>
<feature type="domain" description="NERD" evidence="3">
    <location>
        <begin position="15"/>
        <end position="126"/>
    </location>
</feature>
<feature type="region of interest" description="Disordered" evidence="1">
    <location>
        <begin position="261"/>
        <end position="293"/>
    </location>
</feature>
<dbReference type="Proteomes" id="UP001551695">
    <property type="component" value="Unassembled WGS sequence"/>
</dbReference>
<keyword evidence="2" id="KW-0812">Transmembrane</keyword>
<comment type="caution">
    <text evidence="4">The sequence shown here is derived from an EMBL/GenBank/DDBJ whole genome shotgun (WGS) entry which is preliminary data.</text>
</comment>
<protein>
    <submittedName>
        <fullName evidence="4">Nuclease-related domain-containing protein</fullName>
    </submittedName>
</protein>
<organism evidence="4 5">
    <name type="scientific">Nocardia aurea</name>
    <dbReference type="NCBI Taxonomy" id="2144174"/>
    <lineage>
        <taxon>Bacteria</taxon>
        <taxon>Bacillati</taxon>
        <taxon>Actinomycetota</taxon>
        <taxon>Actinomycetes</taxon>
        <taxon>Mycobacteriales</taxon>
        <taxon>Nocardiaceae</taxon>
        <taxon>Nocardia</taxon>
    </lineage>
</organism>
<reference evidence="4 5" key="1">
    <citation type="submission" date="2024-06" db="EMBL/GenBank/DDBJ databases">
        <title>The Natural Products Discovery Center: Release of the First 8490 Sequenced Strains for Exploring Actinobacteria Biosynthetic Diversity.</title>
        <authorList>
            <person name="Kalkreuter E."/>
            <person name="Kautsar S.A."/>
            <person name="Yang D."/>
            <person name="Bader C.D."/>
            <person name="Teijaro C.N."/>
            <person name="Fluegel L."/>
            <person name="Davis C.M."/>
            <person name="Simpson J.R."/>
            <person name="Lauterbach L."/>
            <person name="Steele A.D."/>
            <person name="Gui C."/>
            <person name="Meng S."/>
            <person name="Li G."/>
            <person name="Viehrig K."/>
            <person name="Ye F."/>
            <person name="Su P."/>
            <person name="Kiefer A.F."/>
            <person name="Nichols A."/>
            <person name="Cepeda A.J."/>
            <person name="Yan W."/>
            <person name="Fan B."/>
            <person name="Jiang Y."/>
            <person name="Adhikari A."/>
            <person name="Zheng C.-J."/>
            <person name="Schuster L."/>
            <person name="Cowan T.M."/>
            <person name="Smanski M.J."/>
            <person name="Chevrette M.G."/>
            <person name="De Carvalho L.P.S."/>
            <person name="Shen B."/>
        </authorList>
    </citation>
    <scope>NUCLEOTIDE SEQUENCE [LARGE SCALE GENOMIC DNA]</scope>
    <source>
        <strain evidence="4 5">NPDC050403</strain>
    </source>
</reference>
<keyword evidence="5" id="KW-1185">Reference proteome</keyword>
<name>A0ABV3G155_9NOCA</name>